<dbReference type="Proteomes" id="UP000637628">
    <property type="component" value="Unassembled WGS sequence"/>
</dbReference>
<reference evidence="2 3" key="1">
    <citation type="submission" date="2021-01" db="EMBL/GenBank/DDBJ databases">
        <title>Whole genome shotgun sequence of Actinoplanes durhamensis NBRC 14914.</title>
        <authorList>
            <person name="Komaki H."/>
            <person name="Tamura T."/>
        </authorList>
    </citation>
    <scope>NUCLEOTIDE SEQUENCE [LARGE SCALE GENOMIC DNA]</scope>
    <source>
        <strain evidence="2 3">NBRC 14914</strain>
    </source>
</reference>
<protein>
    <submittedName>
        <fullName evidence="2">Uncharacterized protein</fullName>
    </submittedName>
</protein>
<keyword evidence="3" id="KW-1185">Reference proteome</keyword>
<accession>A0ABQ3ZDU9</accession>
<comment type="caution">
    <text evidence="2">The sequence shown here is derived from an EMBL/GenBank/DDBJ whole genome shotgun (WGS) entry which is preliminary data.</text>
</comment>
<evidence type="ECO:0000256" key="1">
    <source>
        <dbReference type="SAM" id="MobiDB-lite"/>
    </source>
</evidence>
<feature type="compositionally biased region" description="Basic and acidic residues" evidence="1">
    <location>
        <begin position="72"/>
        <end position="81"/>
    </location>
</feature>
<dbReference type="EMBL" id="BOML01000098">
    <property type="protein sequence ID" value="GIE08006.1"/>
    <property type="molecule type" value="Genomic_DNA"/>
</dbReference>
<gene>
    <name evidence="2" type="ORF">Adu01nite_93560</name>
</gene>
<evidence type="ECO:0000313" key="2">
    <source>
        <dbReference type="EMBL" id="GIE08006.1"/>
    </source>
</evidence>
<name>A0ABQ3ZDU9_9ACTN</name>
<feature type="region of interest" description="Disordered" evidence="1">
    <location>
        <begin position="72"/>
        <end position="93"/>
    </location>
</feature>
<evidence type="ECO:0000313" key="3">
    <source>
        <dbReference type="Proteomes" id="UP000637628"/>
    </source>
</evidence>
<sequence length="93" mass="10632">MQRHLGDVELVLADQLQQKVERPGEVDQPHGELAGVLDLRRSGGNGVNRRGDRLFRHLLTVDHRYDNLFRAHSGTSDRLENSAHPYNAPRSRR</sequence>
<organism evidence="2 3">
    <name type="scientific">Paractinoplanes durhamensis</name>
    <dbReference type="NCBI Taxonomy" id="113563"/>
    <lineage>
        <taxon>Bacteria</taxon>
        <taxon>Bacillati</taxon>
        <taxon>Actinomycetota</taxon>
        <taxon>Actinomycetes</taxon>
        <taxon>Micromonosporales</taxon>
        <taxon>Micromonosporaceae</taxon>
        <taxon>Paractinoplanes</taxon>
    </lineage>
</organism>
<proteinExistence type="predicted"/>